<keyword evidence="4" id="KW-1185">Reference proteome</keyword>
<dbReference type="InterPro" id="IPR019198">
    <property type="entry name" value="Beta_propeller_containing"/>
</dbReference>
<organism evidence="3 4">
    <name type="scientific">Methanolapillus millepedarum</name>
    <dbReference type="NCBI Taxonomy" id="3028296"/>
    <lineage>
        <taxon>Archaea</taxon>
        <taxon>Methanobacteriati</taxon>
        <taxon>Methanobacteriota</taxon>
        <taxon>Stenosarchaea group</taxon>
        <taxon>Methanomicrobia</taxon>
        <taxon>Methanosarcinales</taxon>
        <taxon>Methanosarcinaceae</taxon>
        <taxon>Methanolapillus</taxon>
    </lineage>
</organism>
<evidence type="ECO:0008006" key="5">
    <source>
        <dbReference type="Google" id="ProtNLM"/>
    </source>
</evidence>
<reference evidence="3 4" key="1">
    <citation type="submission" date="2023-07" db="EMBL/GenBank/DDBJ databases">
        <title>Closed genoem sequence of Methanosarcinaceae archaeon Ac7.</title>
        <authorList>
            <person name="Poehlein A."/>
            <person name="Protasov E."/>
            <person name="Platt K."/>
            <person name="Reeh H."/>
            <person name="Daniel R."/>
            <person name="Brune A."/>
        </authorList>
    </citation>
    <scope>NUCLEOTIDE SEQUENCE [LARGE SCALE GENOMIC DNA]</scope>
    <source>
        <strain evidence="3 4">Ac7</strain>
    </source>
</reference>
<keyword evidence="2" id="KW-0472">Membrane</keyword>
<evidence type="ECO:0000256" key="1">
    <source>
        <dbReference type="SAM" id="MobiDB-lite"/>
    </source>
</evidence>
<dbReference type="EMBL" id="CP131060">
    <property type="protein sequence ID" value="WNY25065.1"/>
    <property type="molecule type" value="Genomic_DNA"/>
</dbReference>
<proteinExistence type="predicted"/>
<dbReference type="AlphaFoldDB" id="A0AA96V3Y9"/>
<feature type="region of interest" description="Disordered" evidence="1">
    <location>
        <begin position="88"/>
        <end position="140"/>
    </location>
</feature>
<name>A0AA96V3Y9_9EURY</name>
<keyword evidence="2" id="KW-0812">Transmembrane</keyword>
<sequence length="704" mass="78611">MKNDLFGIFQVIRINKLVTDSRADDMKSINIFICGLILAAGLLGSGCLSSTPQSNETMMMLPFGSEQEMQAYFETVYQPDYSSRAGISLAGDSISPPMPPADNTSPTPSPMPAPDPSESSTTPQSPSTPDRVSETNVQVAGVDEADLVKTDGNTIYYTPQNYYVYNLTSVNNSYGGMYYTYDTHPSTFAIDALPPETSALLSNIGRTGELYLTNNNTTLVAVDFTDISAYNVSDPANPQLIWYKDLEGNYVDSRMVDGKLYLVAQNYSTVYPVAYMGTELSYRDYYRPVGPAISRPVTDTTFFVSEINVSSGNFDKTMALVGSQYSTVVYASLDNMYLTNYYYPDETAISMKFIEEHGSEYFPKNVMDKINRIITNSDLSENIKYQAVTETIYDYMNTLSSEDRNNLYNSYDKAYSAYLADAIKNSETTLISKINLTNFDVTTGTVPGLINDPFSMDEFEGNLRVATTVGNYWRLSDDRSSGVYVLNDKMNTIGNLSGLAPGERIYSARFVDDRLYMVTYKQVDPFFVVDVSNPTKPAVLGELKLPGYSTYLQPLNDTLILGLGYTDNGQMKLSLFDVTNVSAPMELSGYVFTNTYGSAALYDHHAFLWDPDYSVMVLPTYEHAYIMEIKNNTISMKKDDVHKEATVVRSIYINNYLYTFSNKEVHILDQNTWDLLKVISIPQPTYPSGGPYPPYPTPYPIPVD</sequence>
<accession>A0AA96V3Y9</accession>
<feature type="transmembrane region" description="Helical" evidence="2">
    <location>
        <begin position="29"/>
        <end position="51"/>
    </location>
</feature>
<protein>
    <recommendedName>
        <fullName evidence="5">Beta propeller domain protein</fullName>
    </recommendedName>
</protein>
<feature type="compositionally biased region" description="Low complexity" evidence="1">
    <location>
        <begin position="116"/>
        <end position="129"/>
    </location>
</feature>
<evidence type="ECO:0000313" key="4">
    <source>
        <dbReference type="Proteomes" id="UP001303587"/>
    </source>
</evidence>
<keyword evidence="2" id="KW-1133">Transmembrane helix</keyword>
<evidence type="ECO:0000256" key="2">
    <source>
        <dbReference type="SAM" id="Phobius"/>
    </source>
</evidence>
<evidence type="ECO:0000313" key="3">
    <source>
        <dbReference type="EMBL" id="WNY25065.1"/>
    </source>
</evidence>
<dbReference type="Pfam" id="PF09826">
    <property type="entry name" value="Beta_propel"/>
    <property type="match status" value="1"/>
</dbReference>
<gene>
    <name evidence="3" type="ORF">MsAc7_06040</name>
</gene>
<dbReference type="Proteomes" id="UP001303587">
    <property type="component" value="Chromosome"/>
</dbReference>